<dbReference type="PANTHER" id="PTHR22603">
    <property type="entry name" value="CHOLINE/ETHANOALAMINE KINASE"/>
    <property type="match status" value="1"/>
</dbReference>
<reference evidence="2 3" key="1">
    <citation type="submission" date="2022-01" db="EMBL/GenBank/DDBJ databases">
        <title>Paraglaciecola sp. G1-23.</title>
        <authorList>
            <person name="Jin M.S."/>
            <person name="Han D.M."/>
            <person name="Kim H.M."/>
            <person name="Jeon C.O."/>
        </authorList>
    </citation>
    <scope>NUCLEOTIDE SEQUENCE [LARGE SCALE GENOMIC DNA]</scope>
    <source>
        <strain evidence="2 3">G1-23</strain>
    </source>
</reference>
<dbReference type="Gene3D" id="3.90.1200.10">
    <property type="match status" value="1"/>
</dbReference>
<name>A0ABS9D4G3_9ALTE</name>
<feature type="domain" description="Aminoglycoside phosphotransferase" evidence="1">
    <location>
        <begin position="29"/>
        <end position="220"/>
    </location>
</feature>
<dbReference type="RefSeq" id="WP_235310414.1">
    <property type="nucleotide sequence ID" value="NZ_JAKGAS010000001.1"/>
</dbReference>
<keyword evidence="3" id="KW-1185">Reference proteome</keyword>
<dbReference type="InterPro" id="IPR011009">
    <property type="entry name" value="Kinase-like_dom_sf"/>
</dbReference>
<dbReference type="EMBL" id="JAKGAS010000001">
    <property type="protein sequence ID" value="MCF2946897.1"/>
    <property type="molecule type" value="Genomic_DNA"/>
</dbReference>
<dbReference type="Proteomes" id="UP001521137">
    <property type="component" value="Unassembled WGS sequence"/>
</dbReference>
<dbReference type="Gene3D" id="3.30.200.20">
    <property type="entry name" value="Phosphorylase Kinase, domain 1"/>
    <property type="match status" value="1"/>
</dbReference>
<proteinExistence type="predicted"/>
<organism evidence="2 3">
    <name type="scientific">Paraglaciecola algarum</name>
    <dbReference type="NCBI Taxonomy" id="3050085"/>
    <lineage>
        <taxon>Bacteria</taxon>
        <taxon>Pseudomonadati</taxon>
        <taxon>Pseudomonadota</taxon>
        <taxon>Gammaproteobacteria</taxon>
        <taxon>Alteromonadales</taxon>
        <taxon>Alteromonadaceae</taxon>
        <taxon>Paraglaciecola</taxon>
    </lineage>
</organism>
<comment type="caution">
    <text evidence="2">The sequence shown here is derived from an EMBL/GenBank/DDBJ whole genome shotgun (WGS) entry which is preliminary data.</text>
</comment>
<dbReference type="InterPro" id="IPR002575">
    <property type="entry name" value="Aminoglycoside_PTrfase"/>
</dbReference>
<dbReference type="PANTHER" id="PTHR22603:SF66">
    <property type="entry name" value="ETHANOLAMINE KINASE"/>
    <property type="match status" value="1"/>
</dbReference>
<sequence length="272" mass="30611">MDTSPESICQTILAELALSGLFSGDCQINKIVGGAVNLSYQLVNNKQNYFVKVFISDDMVNIDRRRQFIQQQKLASLGIATKPIYLSSEQTFQVDEWAYGTSLLDVEMPEQQKYQALGKALAKIHGIENNPELNLPLLDLPTRWQDYLTKANLALSQSEAVEIEGWTNSWYTAQATDNCVCHNDLSLQHVLFNSSGIIFDWEYAAFSNRYFDIASCLQINQASSSDEQTLITEYAVLSNIPELEVKSKVNAMKPLVKFTNKIWFAAADSKIK</sequence>
<evidence type="ECO:0000259" key="1">
    <source>
        <dbReference type="Pfam" id="PF01636"/>
    </source>
</evidence>
<accession>A0ABS9D4G3</accession>
<dbReference type="Pfam" id="PF01636">
    <property type="entry name" value="APH"/>
    <property type="match status" value="1"/>
</dbReference>
<evidence type="ECO:0000313" key="2">
    <source>
        <dbReference type="EMBL" id="MCF2946897.1"/>
    </source>
</evidence>
<dbReference type="SUPFAM" id="SSF56112">
    <property type="entry name" value="Protein kinase-like (PK-like)"/>
    <property type="match status" value="1"/>
</dbReference>
<evidence type="ECO:0000313" key="3">
    <source>
        <dbReference type="Proteomes" id="UP001521137"/>
    </source>
</evidence>
<protein>
    <submittedName>
        <fullName evidence="2">Phosphotransferase</fullName>
    </submittedName>
</protein>
<gene>
    <name evidence="2" type="ORF">L0668_02180</name>
</gene>